<reference evidence="1" key="2">
    <citation type="submission" date="2021-09" db="EMBL/GenBank/DDBJ databases">
        <authorList>
            <person name="Gilroy R."/>
        </authorList>
    </citation>
    <scope>NUCLEOTIDE SEQUENCE</scope>
    <source>
        <strain evidence="1">CHK171-7178</strain>
    </source>
</reference>
<dbReference type="PANTHER" id="PTHR33677">
    <property type="entry name" value="TRANSCRIPTIONAL REPRESSOR FRMR-RELATED"/>
    <property type="match status" value="1"/>
</dbReference>
<reference evidence="1" key="1">
    <citation type="journal article" date="2021" name="PeerJ">
        <title>Extensive microbial diversity within the chicken gut microbiome revealed by metagenomics and culture.</title>
        <authorList>
            <person name="Gilroy R."/>
            <person name="Ravi A."/>
            <person name="Getino M."/>
            <person name="Pursley I."/>
            <person name="Horton D.L."/>
            <person name="Alikhan N.F."/>
            <person name="Baker D."/>
            <person name="Gharbi K."/>
            <person name="Hall N."/>
            <person name="Watson M."/>
            <person name="Adriaenssens E.M."/>
            <person name="Foster-Nyarko E."/>
            <person name="Jarju S."/>
            <person name="Secka A."/>
            <person name="Antonio M."/>
            <person name="Oren A."/>
            <person name="Chaudhuri R.R."/>
            <person name="La Ragione R."/>
            <person name="Hildebrand F."/>
            <person name="Pallen M.J."/>
        </authorList>
    </citation>
    <scope>NUCLEOTIDE SEQUENCE</scope>
    <source>
        <strain evidence="1">CHK171-7178</strain>
    </source>
</reference>
<sequence length="80" mass="8874">MVHRLNRIEGQIRGIKGMVEKDVYCDDIITQLSVTQSALNSVVKVLLDGHLKGCVKNRLAGGDDEALDELLIIITKLMKK</sequence>
<dbReference type="CDD" id="cd10152">
    <property type="entry name" value="SaCsoR-like_DUF156"/>
    <property type="match status" value="1"/>
</dbReference>
<protein>
    <submittedName>
        <fullName evidence="1">Metal-sensitive transcriptional regulator</fullName>
    </submittedName>
</protein>
<proteinExistence type="predicted"/>
<name>A0A921KFC5_SPOPS</name>
<dbReference type="Gene3D" id="1.20.58.1000">
    <property type="entry name" value="Metal-sensitive repressor, helix protomer"/>
    <property type="match status" value="1"/>
</dbReference>
<dbReference type="Pfam" id="PF02583">
    <property type="entry name" value="Trns_repr_metal"/>
    <property type="match status" value="1"/>
</dbReference>
<dbReference type="InterPro" id="IPR038390">
    <property type="entry name" value="Metal_Tscrpt_repr_sf"/>
</dbReference>
<evidence type="ECO:0000313" key="2">
    <source>
        <dbReference type="Proteomes" id="UP000698173"/>
    </source>
</evidence>
<dbReference type="EMBL" id="DYWT01000302">
    <property type="protein sequence ID" value="HJF34077.1"/>
    <property type="molecule type" value="Genomic_DNA"/>
</dbReference>
<gene>
    <name evidence="1" type="ORF">K8V56_20130</name>
</gene>
<evidence type="ECO:0000313" key="1">
    <source>
        <dbReference type="EMBL" id="HJF34077.1"/>
    </source>
</evidence>
<accession>A0A921KFC5</accession>
<dbReference type="GO" id="GO:0045892">
    <property type="term" value="P:negative regulation of DNA-templated transcription"/>
    <property type="evidence" value="ECO:0007669"/>
    <property type="project" value="UniProtKB-ARBA"/>
</dbReference>
<comment type="caution">
    <text evidence="1">The sequence shown here is derived from an EMBL/GenBank/DDBJ whole genome shotgun (WGS) entry which is preliminary data.</text>
</comment>
<dbReference type="GO" id="GO:0046872">
    <property type="term" value="F:metal ion binding"/>
    <property type="evidence" value="ECO:0007669"/>
    <property type="project" value="InterPro"/>
</dbReference>
<dbReference type="InterPro" id="IPR003735">
    <property type="entry name" value="Metal_Tscrpt_repr"/>
</dbReference>
<dbReference type="PANTHER" id="PTHR33677:SF3">
    <property type="entry name" value="COPPER-SENSING TRANSCRIPTIONAL REPRESSOR RICR"/>
    <property type="match status" value="1"/>
</dbReference>
<dbReference type="AlphaFoldDB" id="A0A921KFC5"/>
<dbReference type="Proteomes" id="UP000698173">
    <property type="component" value="Unassembled WGS sequence"/>
</dbReference>
<organism evidence="1 2">
    <name type="scientific">Sporosarcina psychrophila</name>
    <name type="common">Bacillus psychrophilus</name>
    <dbReference type="NCBI Taxonomy" id="1476"/>
    <lineage>
        <taxon>Bacteria</taxon>
        <taxon>Bacillati</taxon>
        <taxon>Bacillota</taxon>
        <taxon>Bacilli</taxon>
        <taxon>Bacillales</taxon>
        <taxon>Caryophanaceae</taxon>
        <taxon>Sporosarcina</taxon>
    </lineage>
</organism>
<dbReference type="GO" id="GO:0003677">
    <property type="term" value="F:DNA binding"/>
    <property type="evidence" value="ECO:0007669"/>
    <property type="project" value="InterPro"/>
</dbReference>